<dbReference type="InterPro" id="IPR057746">
    <property type="entry name" value="CpnT-like_N"/>
</dbReference>
<evidence type="ECO:0000259" key="2">
    <source>
        <dbReference type="Pfam" id="PF25547"/>
    </source>
</evidence>
<protein>
    <recommendedName>
        <fullName evidence="5">Tox-REase-2 domain-containing protein</fullName>
    </recommendedName>
</protein>
<evidence type="ECO:0000313" key="4">
    <source>
        <dbReference type="Proteomes" id="UP000037020"/>
    </source>
</evidence>
<dbReference type="EMBL" id="LGUT01002849">
    <property type="protein sequence ID" value="KOG86417.1"/>
    <property type="molecule type" value="Genomic_DNA"/>
</dbReference>
<reference evidence="3 4" key="1">
    <citation type="submission" date="2015-07" db="EMBL/GenBank/DDBJ databases">
        <authorList>
            <person name="Ju K.-S."/>
            <person name="Doroghazi J.R."/>
            <person name="Metcalf W.W."/>
        </authorList>
    </citation>
    <scope>NUCLEOTIDE SEQUENCE [LARGE SCALE GENOMIC DNA]</scope>
    <source>
        <strain evidence="3 4">NRRL B-3589</strain>
    </source>
</reference>
<evidence type="ECO:0000313" key="3">
    <source>
        <dbReference type="EMBL" id="KOG86417.1"/>
    </source>
</evidence>
<dbReference type="Pfam" id="PF15646">
    <property type="entry name" value="Tox-REase-2"/>
    <property type="match status" value="1"/>
</dbReference>
<dbReference type="Pfam" id="PF25547">
    <property type="entry name" value="WXG100_2"/>
    <property type="match status" value="1"/>
</dbReference>
<dbReference type="Proteomes" id="UP000037020">
    <property type="component" value="Unassembled WGS sequence"/>
</dbReference>
<dbReference type="InterPro" id="IPR028906">
    <property type="entry name" value="Tox-REase-2_dom"/>
</dbReference>
<name>A0ABR5IZ09_9ACTN</name>
<accession>A0ABR5IZ09</accession>
<organism evidence="3 4">
    <name type="scientific">Streptomyces varsoviensis</name>
    <dbReference type="NCBI Taxonomy" id="67373"/>
    <lineage>
        <taxon>Bacteria</taxon>
        <taxon>Bacillati</taxon>
        <taxon>Actinomycetota</taxon>
        <taxon>Actinomycetes</taxon>
        <taxon>Kitasatosporales</taxon>
        <taxon>Streptomycetaceae</taxon>
        <taxon>Streptomyces</taxon>
    </lineage>
</organism>
<proteinExistence type="predicted"/>
<feature type="domain" description="Tox-REase-2" evidence="1">
    <location>
        <begin position="385"/>
        <end position="523"/>
    </location>
</feature>
<evidence type="ECO:0008006" key="5">
    <source>
        <dbReference type="Google" id="ProtNLM"/>
    </source>
</evidence>
<gene>
    <name evidence="3" type="ORF">ADK38_31165</name>
</gene>
<sequence>MIKASMGMVDVVMKGARDTTIALGHELGRQKGMAGDDDAGRAFAKAYGPAAAAAIDQMGFSAYVMGATGKALMRTAREVMATDKHIAALMGQQDDLTEGMGDPGKDCAESFLGLGEELPEVVGDTTWYRQYVPGGGDRYRGDAGRVREVAGTWRHAGRLMARLLEDAQVYATTANQAHAGEAATAFDQYFRRTVGFGDPPERAQEDEPLVANLVAACTQLAKACEQYADHIDAALRVALAHKADFFRIDAPWDAPMFGGNGDDGGLHLAVTGDPHIHALGDVAHALDASRGRVTVPGGGPPSPWWHPPMMPALPPLRPVPLLLASAPAMVPMGSRVDPSIPSSDPIPPEPGTTTLLGAADQARFRAWRDALPASGFMGGGNHLVPENAYQVRVAGYPEREVPLPAGVGAPGKGITVDGLRPSDGYAIEAKYVREPDCENPKTFRRLSVVNRILATPPKLDEKGRTKFDPHRDGMFVKDEGGLMRYKAALEYPRNNQIRGFEIITNDKESAPYWQSMMLMTGVKGTARYVP</sequence>
<feature type="domain" description="Outer membrane channel protein CpnT-like N-terminal" evidence="2">
    <location>
        <begin position="142"/>
        <end position="233"/>
    </location>
</feature>
<comment type="caution">
    <text evidence="3">The sequence shown here is derived from an EMBL/GenBank/DDBJ whole genome shotgun (WGS) entry which is preliminary data.</text>
</comment>
<keyword evidence="4" id="KW-1185">Reference proteome</keyword>
<evidence type="ECO:0000259" key="1">
    <source>
        <dbReference type="Pfam" id="PF15646"/>
    </source>
</evidence>